<dbReference type="EMBL" id="JACOIJ010000019">
    <property type="protein sequence ID" value="MBD1430008.1"/>
    <property type="molecule type" value="Genomic_DNA"/>
</dbReference>
<evidence type="ECO:0000313" key="2">
    <source>
        <dbReference type="EMBL" id="MBD1430008.1"/>
    </source>
</evidence>
<proteinExistence type="predicted"/>
<evidence type="ECO:0000256" key="1">
    <source>
        <dbReference type="SAM" id="Phobius"/>
    </source>
</evidence>
<accession>A0ABR7YFB2</accession>
<protein>
    <recommendedName>
        <fullName evidence="4">DoxX family protein</fullName>
    </recommendedName>
</protein>
<keyword evidence="1" id="KW-1133">Transmembrane helix</keyword>
<comment type="caution">
    <text evidence="2">The sequence shown here is derived from an EMBL/GenBank/DDBJ whole genome shotgun (WGS) entry which is preliminary data.</text>
</comment>
<feature type="transmembrane region" description="Helical" evidence="1">
    <location>
        <begin position="114"/>
        <end position="131"/>
    </location>
</feature>
<keyword evidence="3" id="KW-1185">Reference proteome</keyword>
<evidence type="ECO:0008006" key="4">
    <source>
        <dbReference type="Google" id="ProtNLM"/>
    </source>
</evidence>
<sequence length="144" mass="16298">MKYTKITTWFLAIAMFMFGILKFVNPFKGWYTVQIVNSGLGQISYSMGIMGEIAVGVALFFCLINGQRISKKLYIFLTTISFLTIIIMMLTGVFVHLHPNVPADVLPLKIKPPYIPLFFLVVALSNIYLLINRNTQKTEGRPNS</sequence>
<reference evidence="2 3" key="1">
    <citation type="submission" date="2020-08" db="EMBL/GenBank/DDBJ databases">
        <title>Sphingobacterium sp. DN04309 isolated from aquaculture water.</title>
        <authorList>
            <person name="Zhang M."/>
        </authorList>
    </citation>
    <scope>NUCLEOTIDE SEQUENCE [LARGE SCALE GENOMIC DNA]</scope>
    <source>
        <strain evidence="2 3">DN04309</strain>
    </source>
</reference>
<keyword evidence="1" id="KW-0472">Membrane</keyword>
<organism evidence="2 3">
    <name type="scientific">Sphingobacterium litopenaei</name>
    <dbReference type="NCBI Taxonomy" id="2763500"/>
    <lineage>
        <taxon>Bacteria</taxon>
        <taxon>Pseudomonadati</taxon>
        <taxon>Bacteroidota</taxon>
        <taxon>Sphingobacteriia</taxon>
        <taxon>Sphingobacteriales</taxon>
        <taxon>Sphingobacteriaceae</taxon>
        <taxon>Sphingobacterium</taxon>
    </lineage>
</organism>
<keyword evidence="1" id="KW-0812">Transmembrane</keyword>
<gene>
    <name evidence="2" type="ORF">H8B04_10575</name>
</gene>
<feature type="transmembrane region" description="Helical" evidence="1">
    <location>
        <begin position="73"/>
        <end position="94"/>
    </location>
</feature>
<name>A0ABR7YFB2_9SPHI</name>
<feature type="transmembrane region" description="Helical" evidence="1">
    <location>
        <begin position="7"/>
        <end position="25"/>
    </location>
</feature>
<dbReference type="RefSeq" id="WP_165292348.1">
    <property type="nucleotide sequence ID" value="NZ_JACOIJ010000019.1"/>
</dbReference>
<feature type="transmembrane region" description="Helical" evidence="1">
    <location>
        <begin position="45"/>
        <end position="66"/>
    </location>
</feature>
<dbReference type="Proteomes" id="UP000651271">
    <property type="component" value="Unassembled WGS sequence"/>
</dbReference>
<evidence type="ECO:0000313" key="3">
    <source>
        <dbReference type="Proteomes" id="UP000651271"/>
    </source>
</evidence>